<protein>
    <recommendedName>
        <fullName evidence="13">Serine/threonine-protein kinase SBK1</fullName>
        <ecNumber evidence="2">2.7.11.1</ecNumber>
    </recommendedName>
    <alternativeName>
        <fullName evidence="14">SH3 domain-binding kinase 1</fullName>
    </alternativeName>
</protein>
<organism evidence="19 20">
    <name type="scientific">Labeo rohita</name>
    <name type="common">Indian major carp</name>
    <name type="synonym">Cyprinus rohita</name>
    <dbReference type="NCBI Taxonomy" id="84645"/>
    <lineage>
        <taxon>Eukaryota</taxon>
        <taxon>Metazoa</taxon>
        <taxon>Chordata</taxon>
        <taxon>Craniata</taxon>
        <taxon>Vertebrata</taxon>
        <taxon>Euteleostomi</taxon>
        <taxon>Actinopterygii</taxon>
        <taxon>Neopterygii</taxon>
        <taxon>Teleostei</taxon>
        <taxon>Ostariophysi</taxon>
        <taxon>Cypriniformes</taxon>
        <taxon>Cyprinidae</taxon>
        <taxon>Labeoninae</taxon>
        <taxon>Labeonini</taxon>
        <taxon>Labeo</taxon>
    </lineage>
</organism>
<sequence length="644" mass="72244">MPVSDSTGLNNQLVSQNNRLQPRISPSPVSGPSHLHRLAGKCYNYIEATYKYTFCPFHNVTQHEQSFRWNAYSGILGIWQEWEIQNNTFSGMWMREGDSCGNKNRQTKVILVCGNSSKLASVSEPQTCVYSLTFETPLVCHSHSLLVYPVLSEALQKEWDEIAQARHDDLITEQGYNKLLKELFEEAGLLRKSQQPKVEESTKSLTHQSLEQCTQDFEKQRAEIERLQSLLTQHNISYQTTTAELNEVPERTTGGLMHAQVGVLPAGRGSGTGGAPVEDMQALSITSLSASELEQQYELIGPLGKGTYGKVDLVVHRTQGTKLALKYVSKNKTKLRSFLREYSLTAALGCSPFIIKVLNVLFETEDSYVFGQEYAPAGDLFDIIPPQAGLPEEMVKRCVQQLGLALDFMHSKSLVHRDVKPENVLLFDRECRRVKLADLGMTRRTGSRIKRISGTIPYTAAEVCQASVSEGIVVATTQDVWAFGVLLFCMLTGNFPWEAALPSDAFFSEFQRWQRGAFPPGVVPSQWRRFSDDALRMFGRLLALEPERRCGVKEVFYFLKYDLLNHHRRRASCRASRGGSARCSAHRHAEPSPPSGTSCLRPTPLKRSILSEPHSSREESSKSPSPNRQDKSKVMMTTPIEICV</sequence>
<keyword evidence="20" id="KW-1185">Reference proteome</keyword>
<dbReference type="Pfam" id="PF13015">
    <property type="entry name" value="PRKCSH_1"/>
    <property type="match status" value="1"/>
</dbReference>
<name>A0A498LIP5_LABRO</name>
<dbReference type="InterPro" id="IPR009011">
    <property type="entry name" value="Man6P_isomerase_rcpt-bd_dom_sf"/>
</dbReference>
<evidence type="ECO:0000256" key="14">
    <source>
        <dbReference type="ARBA" id="ARBA00081824"/>
    </source>
</evidence>
<dbReference type="AlphaFoldDB" id="A0A498LIP5"/>
<evidence type="ECO:0000313" key="20">
    <source>
        <dbReference type="Proteomes" id="UP000290572"/>
    </source>
</evidence>
<evidence type="ECO:0000256" key="6">
    <source>
        <dbReference type="ARBA" id="ARBA00022729"/>
    </source>
</evidence>
<dbReference type="CDD" id="cd13987">
    <property type="entry name" value="STKc_SBK1"/>
    <property type="match status" value="1"/>
</dbReference>
<dbReference type="GO" id="GO:0005737">
    <property type="term" value="C:cytoplasm"/>
    <property type="evidence" value="ECO:0007669"/>
    <property type="project" value="UniProtKB-SubCell"/>
</dbReference>
<dbReference type="Pfam" id="PF00069">
    <property type="entry name" value="Pkinase"/>
    <property type="match status" value="1"/>
</dbReference>
<dbReference type="GO" id="GO:0004674">
    <property type="term" value="F:protein serine/threonine kinase activity"/>
    <property type="evidence" value="ECO:0007669"/>
    <property type="project" value="UniProtKB-KW"/>
</dbReference>
<dbReference type="SMART" id="SM00220">
    <property type="entry name" value="S_TKc"/>
    <property type="match status" value="1"/>
</dbReference>
<evidence type="ECO:0000256" key="10">
    <source>
        <dbReference type="ARBA" id="ARBA00023157"/>
    </source>
</evidence>
<dbReference type="InterPro" id="IPR008271">
    <property type="entry name" value="Ser/Thr_kinase_AS"/>
</dbReference>
<dbReference type="Gene3D" id="2.70.130.10">
    <property type="entry name" value="Mannose-6-phosphate receptor binding domain"/>
    <property type="match status" value="1"/>
</dbReference>
<dbReference type="PANTHER" id="PTHR24359:SF0">
    <property type="entry name" value="SERINE_THREONINE-PROTEIN KINASE SBK1"/>
    <property type="match status" value="1"/>
</dbReference>
<dbReference type="InterPro" id="IPR011009">
    <property type="entry name" value="Kinase-like_dom_sf"/>
</dbReference>
<evidence type="ECO:0000256" key="5">
    <source>
        <dbReference type="ARBA" id="ARBA00022679"/>
    </source>
</evidence>
<comment type="catalytic activity">
    <reaction evidence="12">
        <text>L-seryl-[protein] + ATP = O-phospho-L-seryl-[protein] + ADP + H(+)</text>
        <dbReference type="Rhea" id="RHEA:17989"/>
        <dbReference type="Rhea" id="RHEA-COMP:9863"/>
        <dbReference type="Rhea" id="RHEA-COMP:11604"/>
        <dbReference type="ChEBI" id="CHEBI:15378"/>
        <dbReference type="ChEBI" id="CHEBI:29999"/>
        <dbReference type="ChEBI" id="CHEBI:30616"/>
        <dbReference type="ChEBI" id="CHEBI:83421"/>
        <dbReference type="ChEBI" id="CHEBI:456216"/>
        <dbReference type="EC" id="2.7.11.1"/>
    </reaction>
</comment>
<accession>A0A498LIP5</accession>
<evidence type="ECO:0000256" key="9">
    <source>
        <dbReference type="ARBA" id="ARBA00022840"/>
    </source>
</evidence>
<evidence type="ECO:0000259" key="18">
    <source>
        <dbReference type="PROSITE" id="PS51914"/>
    </source>
</evidence>
<evidence type="ECO:0000259" key="17">
    <source>
        <dbReference type="PROSITE" id="PS51912"/>
    </source>
</evidence>
<evidence type="ECO:0000256" key="13">
    <source>
        <dbReference type="ARBA" id="ARBA00071614"/>
    </source>
</evidence>
<keyword evidence="10" id="KW-1015">Disulfide bond</keyword>
<keyword evidence="5" id="KW-0808">Transferase</keyword>
<dbReference type="PROSITE" id="PS00108">
    <property type="entry name" value="PROTEIN_KINASE_ST"/>
    <property type="match status" value="1"/>
</dbReference>
<dbReference type="SUPFAM" id="SSF56112">
    <property type="entry name" value="Protein kinase-like (PK-like)"/>
    <property type="match status" value="1"/>
</dbReference>
<evidence type="ECO:0000256" key="12">
    <source>
        <dbReference type="ARBA" id="ARBA00048679"/>
    </source>
</evidence>
<dbReference type="InterPro" id="IPR000719">
    <property type="entry name" value="Prot_kinase_dom"/>
</dbReference>
<comment type="subcellular location">
    <subcellularLocation>
        <location evidence="1">Cytoplasm</location>
    </subcellularLocation>
</comment>
<dbReference type="FunFam" id="1.10.510.10:FF:000337">
    <property type="entry name" value="Serine/threonine-protein kinase SBK1"/>
    <property type="match status" value="1"/>
</dbReference>
<dbReference type="SUPFAM" id="SSF50911">
    <property type="entry name" value="Mannose 6-phosphate receptor domain"/>
    <property type="match status" value="1"/>
</dbReference>
<reference evidence="19 20" key="1">
    <citation type="submission" date="2018-03" db="EMBL/GenBank/DDBJ databases">
        <title>Draft genome sequence of Rohu Carp (Labeo rohita).</title>
        <authorList>
            <person name="Das P."/>
            <person name="Kushwaha B."/>
            <person name="Joshi C.G."/>
            <person name="Kumar D."/>
            <person name="Nagpure N.S."/>
            <person name="Sahoo L."/>
            <person name="Das S.P."/>
            <person name="Bit A."/>
            <person name="Patnaik S."/>
            <person name="Meher P.K."/>
            <person name="Jayasankar P."/>
            <person name="Koringa P.G."/>
            <person name="Patel N.V."/>
            <person name="Hinsu A.T."/>
            <person name="Kumar R."/>
            <person name="Pandey M."/>
            <person name="Agarwal S."/>
            <person name="Srivastava S."/>
            <person name="Singh M."/>
            <person name="Iquebal M.A."/>
            <person name="Jaiswal S."/>
            <person name="Angadi U.B."/>
            <person name="Kumar N."/>
            <person name="Raza M."/>
            <person name="Shah T.M."/>
            <person name="Rai A."/>
            <person name="Jena J.K."/>
        </authorList>
    </citation>
    <scope>NUCLEOTIDE SEQUENCE [LARGE SCALE GENOMIC DNA]</scope>
    <source>
        <strain evidence="19">DASCIFA01</strain>
        <tissue evidence="19">Testis</tissue>
    </source>
</reference>
<dbReference type="GO" id="GO:0005524">
    <property type="term" value="F:ATP binding"/>
    <property type="evidence" value="ECO:0007669"/>
    <property type="project" value="UniProtKB-KW"/>
</dbReference>
<evidence type="ECO:0000256" key="7">
    <source>
        <dbReference type="ARBA" id="ARBA00022741"/>
    </source>
</evidence>
<keyword evidence="4" id="KW-0723">Serine/threonine-protein kinase</keyword>
<feature type="domain" description="Protein kinase" evidence="16">
    <location>
        <begin position="297"/>
        <end position="564"/>
    </location>
</feature>
<comment type="catalytic activity">
    <reaction evidence="11">
        <text>L-threonyl-[protein] + ATP = O-phospho-L-threonyl-[protein] + ADP + H(+)</text>
        <dbReference type="Rhea" id="RHEA:46608"/>
        <dbReference type="Rhea" id="RHEA-COMP:11060"/>
        <dbReference type="Rhea" id="RHEA-COMP:11605"/>
        <dbReference type="ChEBI" id="CHEBI:15378"/>
        <dbReference type="ChEBI" id="CHEBI:30013"/>
        <dbReference type="ChEBI" id="CHEBI:30616"/>
        <dbReference type="ChEBI" id="CHEBI:61977"/>
        <dbReference type="ChEBI" id="CHEBI:456216"/>
        <dbReference type="EC" id="2.7.11.1"/>
    </reaction>
</comment>
<keyword evidence="8 19" id="KW-0418">Kinase</keyword>
<dbReference type="Proteomes" id="UP000290572">
    <property type="component" value="Unassembled WGS sequence"/>
</dbReference>
<evidence type="ECO:0000256" key="11">
    <source>
        <dbReference type="ARBA" id="ARBA00047899"/>
    </source>
</evidence>
<dbReference type="EMBL" id="QBIY01013347">
    <property type="protein sequence ID" value="RXN07433.1"/>
    <property type="molecule type" value="Genomic_DNA"/>
</dbReference>
<keyword evidence="6" id="KW-0732">Signal</keyword>
<dbReference type="EC" id="2.7.11.1" evidence="2"/>
<evidence type="ECO:0000313" key="19">
    <source>
        <dbReference type="EMBL" id="RXN07433.1"/>
    </source>
</evidence>
<keyword evidence="3" id="KW-0963">Cytoplasm</keyword>
<dbReference type="PROSITE" id="PS50011">
    <property type="entry name" value="PROTEIN_KINASE_DOM"/>
    <property type="match status" value="1"/>
</dbReference>
<evidence type="ECO:0000256" key="4">
    <source>
        <dbReference type="ARBA" id="ARBA00022527"/>
    </source>
</evidence>
<feature type="domain" description="DMAP1-binding" evidence="17">
    <location>
        <begin position="147"/>
        <end position="248"/>
    </location>
</feature>
<gene>
    <name evidence="19" type="ORF">ROHU_032353</name>
</gene>
<evidence type="ECO:0000256" key="3">
    <source>
        <dbReference type="ARBA" id="ARBA00022490"/>
    </source>
</evidence>
<evidence type="ECO:0000256" key="15">
    <source>
        <dbReference type="SAM" id="MobiDB-lite"/>
    </source>
</evidence>
<dbReference type="InterPro" id="IPR044865">
    <property type="entry name" value="MRH_dom"/>
</dbReference>
<dbReference type="Gene3D" id="1.10.510.10">
    <property type="entry name" value="Transferase(Phosphotransferase) domain 1"/>
    <property type="match status" value="1"/>
</dbReference>
<dbReference type="PROSITE" id="PS51914">
    <property type="entry name" value="MRH"/>
    <property type="match status" value="1"/>
</dbReference>
<feature type="domain" description="MRH" evidence="18">
    <location>
        <begin position="40"/>
        <end position="142"/>
    </location>
</feature>
<evidence type="ECO:0000256" key="2">
    <source>
        <dbReference type="ARBA" id="ARBA00012513"/>
    </source>
</evidence>
<keyword evidence="7" id="KW-0547">Nucleotide-binding</keyword>
<dbReference type="InterPro" id="IPR010506">
    <property type="entry name" value="DMAP1-bd"/>
</dbReference>
<feature type="region of interest" description="Disordered" evidence="15">
    <location>
        <begin position="582"/>
        <end position="644"/>
    </location>
</feature>
<dbReference type="InterPro" id="IPR036607">
    <property type="entry name" value="PRKCSH"/>
</dbReference>
<keyword evidence="9" id="KW-0067">ATP-binding</keyword>
<evidence type="ECO:0000259" key="16">
    <source>
        <dbReference type="PROSITE" id="PS50011"/>
    </source>
</evidence>
<dbReference type="PROSITE" id="PS51912">
    <property type="entry name" value="DMAP1_BIND"/>
    <property type="match status" value="1"/>
</dbReference>
<dbReference type="PANTHER" id="PTHR24359">
    <property type="entry name" value="SERINE/THREONINE-PROTEIN KINASE SBK1"/>
    <property type="match status" value="1"/>
</dbReference>
<evidence type="ECO:0000256" key="1">
    <source>
        <dbReference type="ARBA" id="ARBA00004496"/>
    </source>
</evidence>
<proteinExistence type="predicted"/>
<comment type="caution">
    <text evidence="19">The sequence shown here is derived from an EMBL/GenBank/DDBJ whole genome shotgun (WGS) entry which is preliminary data.</text>
</comment>
<evidence type="ECO:0000256" key="8">
    <source>
        <dbReference type="ARBA" id="ARBA00022777"/>
    </source>
</evidence>